<dbReference type="SUPFAM" id="SSF51735">
    <property type="entry name" value="NAD(P)-binding Rossmann-fold domains"/>
    <property type="match status" value="1"/>
</dbReference>
<comment type="similarity">
    <text evidence="1 3">Belongs to the short-chain dehydrogenases/reductases (SDR) family.</text>
</comment>
<dbReference type="PANTHER" id="PTHR43976:SF16">
    <property type="entry name" value="SHORT-CHAIN DEHYDROGENASE_REDUCTASE FAMILY PROTEIN"/>
    <property type="match status" value="1"/>
</dbReference>
<dbReference type="STRING" id="1147123.SAMN05443428_10270"/>
<keyword evidence="2" id="KW-0560">Oxidoreductase</keyword>
<evidence type="ECO:0000256" key="3">
    <source>
        <dbReference type="RuleBase" id="RU000363"/>
    </source>
</evidence>
<proteinExistence type="inferred from homology"/>
<dbReference type="CDD" id="cd05374">
    <property type="entry name" value="17beta-HSD-like_SDR_c"/>
    <property type="match status" value="1"/>
</dbReference>
<dbReference type="PANTHER" id="PTHR43976">
    <property type="entry name" value="SHORT CHAIN DEHYDROGENASE"/>
    <property type="match status" value="1"/>
</dbReference>
<dbReference type="RefSeq" id="WP_207651439.1">
    <property type="nucleotide sequence ID" value="NZ_FUYH01000002.1"/>
</dbReference>
<evidence type="ECO:0000256" key="1">
    <source>
        <dbReference type="ARBA" id="ARBA00006484"/>
    </source>
</evidence>
<keyword evidence="5" id="KW-1185">Reference proteome</keyword>
<dbReference type="EMBL" id="FUYH01000002">
    <property type="protein sequence ID" value="SKA77838.1"/>
    <property type="molecule type" value="Genomic_DNA"/>
</dbReference>
<name>A0A1T4WLT8_9CLOT</name>
<evidence type="ECO:0000313" key="4">
    <source>
        <dbReference type="EMBL" id="SKA77838.1"/>
    </source>
</evidence>
<dbReference type="AlphaFoldDB" id="A0A1T4WLT8"/>
<organism evidence="4 5">
    <name type="scientific">Caloramator quimbayensis</name>
    <dbReference type="NCBI Taxonomy" id="1147123"/>
    <lineage>
        <taxon>Bacteria</taxon>
        <taxon>Bacillati</taxon>
        <taxon>Bacillota</taxon>
        <taxon>Clostridia</taxon>
        <taxon>Eubacteriales</taxon>
        <taxon>Clostridiaceae</taxon>
        <taxon>Caloramator</taxon>
    </lineage>
</organism>
<protein>
    <submittedName>
        <fullName evidence="4">NADP-dependent 3-hydroxy acid dehydrogenase YdfG</fullName>
    </submittedName>
</protein>
<dbReference type="GO" id="GO:0016491">
    <property type="term" value="F:oxidoreductase activity"/>
    <property type="evidence" value="ECO:0007669"/>
    <property type="project" value="UniProtKB-KW"/>
</dbReference>
<reference evidence="5" key="1">
    <citation type="submission" date="2017-02" db="EMBL/GenBank/DDBJ databases">
        <authorList>
            <person name="Varghese N."/>
            <person name="Submissions S."/>
        </authorList>
    </citation>
    <scope>NUCLEOTIDE SEQUENCE [LARGE SCALE GENOMIC DNA]</scope>
    <source>
        <strain evidence="5">USBA 833</strain>
    </source>
</reference>
<dbReference type="InterPro" id="IPR020904">
    <property type="entry name" value="Sc_DH/Rdtase_CS"/>
</dbReference>
<dbReference type="InterPro" id="IPR002347">
    <property type="entry name" value="SDR_fam"/>
</dbReference>
<dbReference type="PRINTS" id="PR00080">
    <property type="entry name" value="SDRFAMILY"/>
</dbReference>
<sequence>MKDNFVVLVTGASSGFGKETAEYLSKKGYKVYGSSRKCINGEKRGLFTMVNMDVTEEESVKDAVNYILNREGKIDVLYNNAGMGISGSIEDTTLEEAKQIFETNFFGMMRVTRAVLPNMRRMGQGYIINTSSIGGIIGLPFQGLYSASKFAVEGFTEALSKEVKGFGIKVCIIEPGDFKTGFTANRRYVKNSGEGSAYREAFIKNMNFVECEENNGCEPVEMAKVIYKIINTKNPRLRYKIGFKSQKLAASLKKFLPERFYEDMVIRFYS</sequence>
<evidence type="ECO:0000256" key="2">
    <source>
        <dbReference type="ARBA" id="ARBA00023002"/>
    </source>
</evidence>
<gene>
    <name evidence="4" type="ORF">SAMN05443428_10270</name>
</gene>
<accession>A0A1T4WLT8</accession>
<evidence type="ECO:0000313" key="5">
    <source>
        <dbReference type="Proteomes" id="UP000190105"/>
    </source>
</evidence>
<dbReference type="InterPro" id="IPR036291">
    <property type="entry name" value="NAD(P)-bd_dom_sf"/>
</dbReference>
<dbReference type="InterPro" id="IPR051911">
    <property type="entry name" value="SDR_oxidoreductase"/>
</dbReference>
<dbReference type="Gene3D" id="3.40.50.720">
    <property type="entry name" value="NAD(P)-binding Rossmann-like Domain"/>
    <property type="match status" value="1"/>
</dbReference>
<dbReference type="Pfam" id="PF00106">
    <property type="entry name" value="adh_short"/>
    <property type="match status" value="1"/>
</dbReference>
<dbReference type="Proteomes" id="UP000190105">
    <property type="component" value="Unassembled WGS sequence"/>
</dbReference>
<dbReference type="PRINTS" id="PR00081">
    <property type="entry name" value="GDHRDH"/>
</dbReference>
<dbReference type="PROSITE" id="PS00061">
    <property type="entry name" value="ADH_SHORT"/>
    <property type="match status" value="1"/>
</dbReference>